<dbReference type="AlphaFoldDB" id="A0A0P1F3G1"/>
<proteinExistence type="predicted"/>
<evidence type="ECO:0000256" key="1">
    <source>
        <dbReference type="SAM" id="SignalP"/>
    </source>
</evidence>
<dbReference type="STRING" id="266809.PM03_02840"/>
<feature type="signal peptide" evidence="1">
    <location>
        <begin position="1"/>
        <end position="20"/>
    </location>
</feature>
<dbReference type="PANTHER" id="PTHR36057:SF1">
    <property type="entry name" value="LIPOPROTEIN LIPID ATTACHMENT SITE-LIKE PROTEIN, PUTATIVE (DUF1223)-RELATED"/>
    <property type="match status" value="1"/>
</dbReference>
<feature type="chain" id="PRO_5006062228" evidence="1">
    <location>
        <begin position="21"/>
        <end position="231"/>
    </location>
</feature>
<keyword evidence="1" id="KW-0732">Signal</keyword>
<dbReference type="SUPFAM" id="SSF52833">
    <property type="entry name" value="Thioredoxin-like"/>
    <property type="match status" value="1"/>
</dbReference>
<protein>
    <submittedName>
        <fullName evidence="2">Putative secreted protein</fullName>
    </submittedName>
</protein>
<dbReference type="Pfam" id="PF06764">
    <property type="entry name" value="DUF1223"/>
    <property type="match status" value="1"/>
</dbReference>
<dbReference type="eggNOG" id="COG5429">
    <property type="taxonomic scope" value="Bacteria"/>
</dbReference>
<sequence>MRHTLAACVLALLPLSAVQADPVVVELFTSQGCSSCPPADALLGELGRNEDVIALALHVDYWDYIGWPDTFAQPAFGKRQKGYARAAGSTVVYTPHMVVGGTDHVAGAKPMQVMEQIAAHTERAPAMRMTVASGPNGITIRAEADNPIDPPARIILVTYTPSQTVDITSGENAGKSVTYTHVVTDWTALERFDGARPLTVTLPPAPEPPARRVVLAQGENYGPYLATLRID</sequence>
<dbReference type="EMBL" id="CYRX01000033">
    <property type="protein sequence ID" value="CUH62181.1"/>
    <property type="molecule type" value="Genomic_DNA"/>
</dbReference>
<evidence type="ECO:0000313" key="3">
    <source>
        <dbReference type="Proteomes" id="UP000051298"/>
    </source>
</evidence>
<dbReference type="Proteomes" id="UP000051298">
    <property type="component" value="Unassembled WGS sequence"/>
</dbReference>
<dbReference type="InterPro" id="IPR036249">
    <property type="entry name" value="Thioredoxin-like_sf"/>
</dbReference>
<dbReference type="InterPro" id="IPR010634">
    <property type="entry name" value="DUF1223"/>
</dbReference>
<name>A0A0P1F3G1_9RHOB</name>
<organism evidence="2 3">
    <name type="scientific">Thalassobacter stenotrophicus</name>
    <dbReference type="NCBI Taxonomy" id="266809"/>
    <lineage>
        <taxon>Bacteria</taxon>
        <taxon>Pseudomonadati</taxon>
        <taxon>Pseudomonadota</taxon>
        <taxon>Alphaproteobacteria</taxon>
        <taxon>Rhodobacterales</taxon>
        <taxon>Roseobacteraceae</taxon>
        <taxon>Thalassobacter</taxon>
    </lineage>
</organism>
<dbReference type="PANTHER" id="PTHR36057">
    <property type="match status" value="1"/>
</dbReference>
<gene>
    <name evidence="2" type="ORF">THS5294_03495</name>
</gene>
<reference evidence="2 3" key="1">
    <citation type="submission" date="2015-09" db="EMBL/GenBank/DDBJ databases">
        <authorList>
            <consortium name="Swine Surveillance"/>
        </authorList>
    </citation>
    <scope>NUCLEOTIDE SEQUENCE [LARGE SCALE GENOMIC DNA]</scope>
    <source>
        <strain evidence="2 3">CECT 5294</strain>
    </source>
</reference>
<dbReference type="RefSeq" id="WP_058124676.1">
    <property type="nucleotide sequence ID" value="NZ_CYRX01000033.1"/>
</dbReference>
<evidence type="ECO:0000313" key="2">
    <source>
        <dbReference type="EMBL" id="CUH62181.1"/>
    </source>
</evidence>
<accession>A0A0P1F3G1</accession>